<dbReference type="InterPro" id="IPR029063">
    <property type="entry name" value="SAM-dependent_MTases_sf"/>
</dbReference>
<proteinExistence type="predicted"/>
<dbReference type="AlphaFoldDB" id="A0AAD9Q4J4"/>
<accession>A0AAD9Q4J4</accession>
<evidence type="ECO:0000256" key="2">
    <source>
        <dbReference type="PROSITE-ProRule" id="PRU00339"/>
    </source>
</evidence>
<dbReference type="Gene3D" id="3.40.50.150">
    <property type="entry name" value="Vaccinia Virus protein VP39"/>
    <property type="match status" value="1"/>
</dbReference>
<name>A0AAD9Q4J4_ACRCE</name>
<dbReference type="PANTHER" id="PTHR46423">
    <property type="entry name" value="RNA POLYMERASE II-ASSOCIATED PROTEIN 3"/>
    <property type="match status" value="1"/>
</dbReference>
<dbReference type="SUPFAM" id="SSF53335">
    <property type="entry name" value="S-adenosyl-L-methionine-dependent methyltransferases"/>
    <property type="match status" value="1"/>
</dbReference>
<dbReference type="PROSITE" id="PS50005">
    <property type="entry name" value="TPR"/>
    <property type="match status" value="1"/>
</dbReference>
<comment type="caution">
    <text evidence="3">The sequence shown here is derived from an EMBL/GenBank/DDBJ whole genome shotgun (WGS) entry which is preliminary data.</text>
</comment>
<evidence type="ECO:0000256" key="1">
    <source>
        <dbReference type="ARBA" id="ARBA00022803"/>
    </source>
</evidence>
<dbReference type="PANTHER" id="PTHR46423:SF1">
    <property type="entry name" value="RNA POLYMERASE II-ASSOCIATED PROTEIN 3"/>
    <property type="match status" value="1"/>
</dbReference>
<evidence type="ECO:0000313" key="4">
    <source>
        <dbReference type="Proteomes" id="UP001249851"/>
    </source>
</evidence>
<dbReference type="GO" id="GO:0101031">
    <property type="term" value="C:protein folding chaperone complex"/>
    <property type="evidence" value="ECO:0007669"/>
    <property type="project" value="TreeGrafter"/>
</dbReference>
<keyword evidence="4" id="KW-1185">Reference proteome</keyword>
<dbReference type="Gene3D" id="1.25.40.10">
    <property type="entry name" value="Tetratricopeptide repeat domain"/>
    <property type="match status" value="1"/>
</dbReference>
<keyword evidence="3" id="KW-0675">Receptor</keyword>
<reference evidence="3" key="2">
    <citation type="journal article" date="2023" name="Science">
        <title>Genomic signatures of disease resistance in endangered staghorn corals.</title>
        <authorList>
            <person name="Vollmer S.V."/>
            <person name="Selwyn J.D."/>
            <person name="Despard B.A."/>
            <person name="Roesel C.L."/>
        </authorList>
    </citation>
    <scope>NUCLEOTIDE SEQUENCE</scope>
    <source>
        <strain evidence="3">K2</strain>
    </source>
</reference>
<sequence>MADSTSLQYDQESKKECRSKLIEHAVRCLTTERSTSVCVKRDHVARVWKQLHESEKAYEYFTAEDRQDIEEAIGNWELFHDSQKADLRVCYLGGDNPINDLEVLVGNGILCQNVWAIEKDSKTLEKAWNAIKNSQLRNVRLFKGDILTFLRDFRGQFDIIYFDACGTLPAAKQNTLKVIGYVFLYDKLMSPGALITNFSFPPQDTQQENPANSQHVDEEKEKINFLVKKYMRYRLCNVMWGGISPENDEDDLSFGTCEDMYGDYISYQVIDSAYSFIPAQRMLLSNRRSLWGQIFVDKQVFLQEIHSYFSLDGENATKGTKEKSTKTTMSENQEATWESAMFKEFEVMETERHLLPLKEMAENFILPEQSNSLCKAWVAEIFPDWKAESSLKKEELPSMLLTRMLSSSPRHILKFCNRDFVSKCLWPLFKAIHEKRVRSYCDVATPQQATRLVAGLLYGQMAYPSFPVMDKLFRLRYTAKKRQMFADGFVFDKCRYLYEQFPTVDCACFAIVEPKQQMVFRMVVDGLHKHLAGICLEDVFPFCNVASINETAEGRVSFPNSGRSIPDRQEIKQYILLKEKAFGLVKVKEYEEAIEIYCECLSSCPVSLQDTILANIAQCFLSLRFFENVVSTCTVVLMRNSKHIKARYRRAKAFKMMGHYRRAVEDFEMVLEDDPGNKEAERELLECQDCQMFVCDTHWFYFSDPKLSALN</sequence>
<dbReference type="SUPFAM" id="SSF48452">
    <property type="entry name" value="TPR-like"/>
    <property type="match status" value="1"/>
</dbReference>
<dbReference type="InterPro" id="IPR051966">
    <property type="entry name" value="RPAP3"/>
</dbReference>
<feature type="repeat" description="TPR" evidence="2">
    <location>
        <begin position="644"/>
        <end position="677"/>
    </location>
</feature>
<protein>
    <submittedName>
        <fullName evidence="3">Mitochondrial import receptor subunit TOM34</fullName>
    </submittedName>
</protein>
<dbReference type="Proteomes" id="UP001249851">
    <property type="component" value="Unassembled WGS sequence"/>
</dbReference>
<keyword evidence="1 2" id="KW-0802">TPR repeat</keyword>
<evidence type="ECO:0000313" key="3">
    <source>
        <dbReference type="EMBL" id="KAK2554588.1"/>
    </source>
</evidence>
<dbReference type="SMART" id="SM00028">
    <property type="entry name" value="TPR"/>
    <property type="match status" value="2"/>
</dbReference>
<dbReference type="InterPro" id="IPR019734">
    <property type="entry name" value="TPR_rpt"/>
</dbReference>
<dbReference type="CDD" id="cd02440">
    <property type="entry name" value="AdoMet_MTases"/>
    <property type="match status" value="1"/>
</dbReference>
<dbReference type="EMBL" id="JARQWQ010000068">
    <property type="protein sequence ID" value="KAK2554588.1"/>
    <property type="molecule type" value="Genomic_DNA"/>
</dbReference>
<gene>
    <name evidence="3" type="ORF">P5673_023814</name>
</gene>
<organism evidence="3 4">
    <name type="scientific">Acropora cervicornis</name>
    <name type="common">Staghorn coral</name>
    <dbReference type="NCBI Taxonomy" id="6130"/>
    <lineage>
        <taxon>Eukaryota</taxon>
        <taxon>Metazoa</taxon>
        <taxon>Cnidaria</taxon>
        <taxon>Anthozoa</taxon>
        <taxon>Hexacorallia</taxon>
        <taxon>Scleractinia</taxon>
        <taxon>Astrocoeniina</taxon>
        <taxon>Acroporidae</taxon>
        <taxon>Acropora</taxon>
    </lineage>
</organism>
<reference evidence="3" key="1">
    <citation type="journal article" date="2023" name="G3 (Bethesda)">
        <title>Whole genome assembly and annotation of the endangered Caribbean coral Acropora cervicornis.</title>
        <authorList>
            <person name="Selwyn J.D."/>
            <person name="Vollmer S.V."/>
        </authorList>
    </citation>
    <scope>NUCLEOTIDE SEQUENCE</scope>
    <source>
        <strain evidence="3">K2</strain>
    </source>
</reference>
<dbReference type="InterPro" id="IPR011990">
    <property type="entry name" value="TPR-like_helical_dom_sf"/>
</dbReference>